<dbReference type="SUPFAM" id="SSF46785">
    <property type="entry name" value="Winged helix' DNA-binding domain"/>
    <property type="match status" value="1"/>
</dbReference>
<dbReference type="InterPro" id="IPR036388">
    <property type="entry name" value="WH-like_DNA-bd_sf"/>
</dbReference>
<evidence type="ECO:0000256" key="3">
    <source>
        <dbReference type="ARBA" id="ARBA00023125"/>
    </source>
</evidence>
<dbReference type="PANTHER" id="PTHR30537:SF5">
    <property type="entry name" value="HTH-TYPE TRANSCRIPTIONAL ACTIVATOR TTDR-RELATED"/>
    <property type="match status" value="1"/>
</dbReference>
<feature type="compositionally biased region" description="Basic residues" evidence="5">
    <location>
        <begin position="307"/>
        <end position="321"/>
    </location>
</feature>
<evidence type="ECO:0000259" key="6">
    <source>
        <dbReference type="PROSITE" id="PS50931"/>
    </source>
</evidence>
<name>A0A6I6MGE5_9CAUL</name>
<protein>
    <submittedName>
        <fullName evidence="7">D-malate degradation protein R</fullName>
    </submittedName>
</protein>
<keyword evidence="8" id="KW-1185">Reference proteome</keyword>
<dbReference type="GO" id="GO:0043565">
    <property type="term" value="F:sequence-specific DNA binding"/>
    <property type="evidence" value="ECO:0007669"/>
    <property type="project" value="TreeGrafter"/>
</dbReference>
<organism evidence="7 8">
    <name type="scientific">Terricaulis silvestris</name>
    <dbReference type="NCBI Taxonomy" id="2686094"/>
    <lineage>
        <taxon>Bacteria</taxon>
        <taxon>Pseudomonadati</taxon>
        <taxon>Pseudomonadota</taxon>
        <taxon>Alphaproteobacteria</taxon>
        <taxon>Caulobacterales</taxon>
        <taxon>Caulobacteraceae</taxon>
        <taxon>Terricaulis</taxon>
    </lineage>
</organism>
<dbReference type="AlphaFoldDB" id="A0A6I6MGE5"/>
<dbReference type="CDD" id="cd08422">
    <property type="entry name" value="PBP2_CrgA_like"/>
    <property type="match status" value="1"/>
</dbReference>
<dbReference type="Gene3D" id="1.10.10.10">
    <property type="entry name" value="Winged helix-like DNA-binding domain superfamily/Winged helix DNA-binding domain"/>
    <property type="match status" value="1"/>
</dbReference>
<sequence length="321" mass="35162">MAKLPDLEALAIFAKVAEFRSFAAAATDLRLSKATVSKAIARLEQRLGARLIVRTARRFALTDAGRQLVGRATQILADGEAAESITSAETRSPRGAVRLAAPLSFGVSYIAPLLPEFLRAFPDISIDLHLNDAQVDLIGEGFDAAIRIAVHPGASVVVRQLCEMPRYLVASPAYLKEHERPTHPLHLAQHRCISYSYAMTSEVWRFTKGKKSASVRPSGPLRVNNGDAMMPALVGGAGVGILPEFFLREALETKLLERLLPDWSIPLGAVYWITPPEGPIPKRVEVLGDYLIAKLSHDPMTAAIPRQSKRRRSPVRKGVRR</sequence>
<keyword evidence="4" id="KW-0804">Transcription</keyword>
<comment type="similarity">
    <text evidence="1">Belongs to the LysR transcriptional regulatory family.</text>
</comment>
<dbReference type="PROSITE" id="PS50931">
    <property type="entry name" value="HTH_LYSR"/>
    <property type="match status" value="1"/>
</dbReference>
<dbReference type="InterPro" id="IPR000847">
    <property type="entry name" value="LysR_HTH_N"/>
</dbReference>
<dbReference type="InterPro" id="IPR005119">
    <property type="entry name" value="LysR_subst-bd"/>
</dbReference>
<dbReference type="KEGG" id="tsv:DSM104635_00537"/>
<dbReference type="PANTHER" id="PTHR30537">
    <property type="entry name" value="HTH-TYPE TRANSCRIPTIONAL REGULATOR"/>
    <property type="match status" value="1"/>
</dbReference>
<dbReference type="GO" id="GO:0006351">
    <property type="term" value="P:DNA-templated transcription"/>
    <property type="evidence" value="ECO:0007669"/>
    <property type="project" value="TreeGrafter"/>
</dbReference>
<dbReference type="EMBL" id="CP047045">
    <property type="protein sequence ID" value="QGZ93725.1"/>
    <property type="molecule type" value="Genomic_DNA"/>
</dbReference>
<evidence type="ECO:0000313" key="8">
    <source>
        <dbReference type="Proteomes" id="UP000431269"/>
    </source>
</evidence>
<accession>A0A6I6MGE5</accession>
<dbReference type="Pfam" id="PF03466">
    <property type="entry name" value="LysR_substrate"/>
    <property type="match status" value="1"/>
</dbReference>
<reference evidence="8" key="1">
    <citation type="submission" date="2019-12" db="EMBL/GenBank/DDBJ databases">
        <title>Complete genome of Terracaulis silvestris 0127_4.</title>
        <authorList>
            <person name="Vieira S."/>
            <person name="Riedel T."/>
            <person name="Sproer C."/>
            <person name="Pascual J."/>
            <person name="Boedeker C."/>
            <person name="Overmann J."/>
        </authorList>
    </citation>
    <scope>NUCLEOTIDE SEQUENCE [LARGE SCALE GENOMIC DNA]</scope>
    <source>
        <strain evidence="8">0127_4</strain>
    </source>
</reference>
<gene>
    <name evidence="7" type="primary">dmlR_2</name>
    <name evidence="7" type="ORF">DSM104635_00537</name>
</gene>
<dbReference type="InterPro" id="IPR036390">
    <property type="entry name" value="WH_DNA-bd_sf"/>
</dbReference>
<evidence type="ECO:0000256" key="2">
    <source>
        <dbReference type="ARBA" id="ARBA00023015"/>
    </source>
</evidence>
<dbReference type="SUPFAM" id="SSF53850">
    <property type="entry name" value="Periplasmic binding protein-like II"/>
    <property type="match status" value="1"/>
</dbReference>
<dbReference type="Pfam" id="PF00126">
    <property type="entry name" value="HTH_1"/>
    <property type="match status" value="1"/>
</dbReference>
<keyword evidence="3" id="KW-0238">DNA-binding</keyword>
<dbReference type="Gene3D" id="3.40.190.290">
    <property type="match status" value="1"/>
</dbReference>
<dbReference type="Proteomes" id="UP000431269">
    <property type="component" value="Chromosome"/>
</dbReference>
<dbReference type="PRINTS" id="PR00039">
    <property type="entry name" value="HTHLYSR"/>
</dbReference>
<feature type="region of interest" description="Disordered" evidence="5">
    <location>
        <begin position="302"/>
        <end position="321"/>
    </location>
</feature>
<proteinExistence type="inferred from homology"/>
<evidence type="ECO:0000256" key="4">
    <source>
        <dbReference type="ARBA" id="ARBA00023163"/>
    </source>
</evidence>
<dbReference type="InterPro" id="IPR058163">
    <property type="entry name" value="LysR-type_TF_proteobact-type"/>
</dbReference>
<dbReference type="RefSeq" id="WP_158764718.1">
    <property type="nucleotide sequence ID" value="NZ_CP047045.1"/>
</dbReference>
<evidence type="ECO:0000313" key="7">
    <source>
        <dbReference type="EMBL" id="QGZ93725.1"/>
    </source>
</evidence>
<evidence type="ECO:0000256" key="1">
    <source>
        <dbReference type="ARBA" id="ARBA00009437"/>
    </source>
</evidence>
<feature type="domain" description="HTH lysR-type" evidence="6">
    <location>
        <begin position="5"/>
        <end position="62"/>
    </location>
</feature>
<dbReference type="GO" id="GO:0003700">
    <property type="term" value="F:DNA-binding transcription factor activity"/>
    <property type="evidence" value="ECO:0007669"/>
    <property type="project" value="InterPro"/>
</dbReference>
<keyword evidence="2" id="KW-0805">Transcription regulation</keyword>
<dbReference type="FunFam" id="1.10.10.10:FF:000001">
    <property type="entry name" value="LysR family transcriptional regulator"/>
    <property type="match status" value="1"/>
</dbReference>
<evidence type="ECO:0000256" key="5">
    <source>
        <dbReference type="SAM" id="MobiDB-lite"/>
    </source>
</evidence>